<protein>
    <recommendedName>
        <fullName evidence="3">ACR</fullName>
    </recommendedName>
</protein>
<dbReference type="InterPro" id="IPR003795">
    <property type="entry name" value="DUF192"/>
</dbReference>
<dbReference type="InterPro" id="IPR038695">
    <property type="entry name" value="Saro_0823-like_sf"/>
</dbReference>
<dbReference type="PANTHER" id="PTHR37953">
    <property type="entry name" value="UPF0127 PROTEIN MJ1496"/>
    <property type="match status" value="1"/>
</dbReference>
<evidence type="ECO:0000313" key="1">
    <source>
        <dbReference type="EMBL" id="SLN50148.1"/>
    </source>
</evidence>
<dbReference type="OrthoDB" id="9808290at2"/>
<dbReference type="AlphaFoldDB" id="A0A1Y5SX55"/>
<name>A0A1Y5SX55_9RHOB</name>
<evidence type="ECO:0008006" key="3">
    <source>
        <dbReference type="Google" id="ProtNLM"/>
    </source>
</evidence>
<reference evidence="1 2" key="1">
    <citation type="submission" date="2017-03" db="EMBL/GenBank/DDBJ databases">
        <authorList>
            <person name="Afonso C.L."/>
            <person name="Miller P.J."/>
            <person name="Scott M.A."/>
            <person name="Spackman E."/>
            <person name="Goraichik I."/>
            <person name="Dimitrov K.M."/>
            <person name="Suarez D.L."/>
            <person name="Swayne D.E."/>
        </authorList>
    </citation>
    <scope>NUCLEOTIDE SEQUENCE [LARGE SCALE GENOMIC DNA]</scope>
    <source>
        <strain evidence="1 2">CECT 7971</strain>
    </source>
</reference>
<keyword evidence="2" id="KW-1185">Reference proteome</keyword>
<dbReference type="STRING" id="658057.SAMN04488032_107157"/>
<proteinExistence type="predicted"/>
<dbReference type="EMBL" id="FWFW01000007">
    <property type="protein sequence ID" value="SLN50148.1"/>
    <property type="molecule type" value="Genomic_DNA"/>
</dbReference>
<accession>A0A1Y5SX55</accession>
<evidence type="ECO:0000313" key="2">
    <source>
        <dbReference type="Proteomes" id="UP000193307"/>
    </source>
</evidence>
<organism evidence="1 2">
    <name type="scientific">Pacificibacter marinus</name>
    <dbReference type="NCBI Taxonomy" id="658057"/>
    <lineage>
        <taxon>Bacteria</taxon>
        <taxon>Pseudomonadati</taxon>
        <taxon>Pseudomonadota</taxon>
        <taxon>Alphaproteobacteria</taxon>
        <taxon>Rhodobacterales</taxon>
        <taxon>Roseobacteraceae</taxon>
        <taxon>Pacificibacter</taxon>
    </lineage>
</organism>
<dbReference type="Gene3D" id="2.60.120.1140">
    <property type="entry name" value="Protein of unknown function DUF192"/>
    <property type="match status" value="1"/>
</dbReference>
<gene>
    <name evidence="1" type="ORF">PAM7971_02478</name>
</gene>
<dbReference type="Proteomes" id="UP000193307">
    <property type="component" value="Unassembled WGS sequence"/>
</dbReference>
<sequence>MPRYCKQTTLERGKISRAAHCVALFIGAGRYRGAGAGSPVSRSLASKLTAGRRLCGALVLGAVAISGAVQPAFSTCSADQVIIETQSGQHRFDVELADTSAERAQGLMFRESMPQDAGMLFVYPKPRPVSFWMKNTLIPLDMIFTDQRGVIVSIHKNAIPYDETPLFGGDAIFSVLELNSGVSKGKNIKIGDVLLHPAYDFYISTPCGAK</sequence>
<dbReference type="Pfam" id="PF02643">
    <property type="entry name" value="DUF192"/>
    <property type="match status" value="1"/>
</dbReference>
<dbReference type="PANTHER" id="PTHR37953:SF1">
    <property type="entry name" value="UPF0127 PROTEIN MJ1496"/>
    <property type="match status" value="1"/>
</dbReference>